<dbReference type="Proteomes" id="UP000676336">
    <property type="component" value="Unassembled WGS sequence"/>
</dbReference>
<feature type="non-terminal residue" evidence="2">
    <location>
        <position position="1"/>
    </location>
</feature>
<sequence length="45" mass="5066">RETTWEDVLDAGIGGQRTQNNRDEPRVPSAYLLVYINADQKSSSD</sequence>
<name>A0A8S3BL25_9BILA</name>
<organism evidence="2 3">
    <name type="scientific">Rotaria magnacalcarata</name>
    <dbReference type="NCBI Taxonomy" id="392030"/>
    <lineage>
        <taxon>Eukaryota</taxon>
        <taxon>Metazoa</taxon>
        <taxon>Spiralia</taxon>
        <taxon>Gnathifera</taxon>
        <taxon>Rotifera</taxon>
        <taxon>Eurotatoria</taxon>
        <taxon>Bdelloidea</taxon>
        <taxon>Philodinida</taxon>
        <taxon>Philodinidae</taxon>
        <taxon>Rotaria</taxon>
    </lineage>
</organism>
<reference evidence="2" key="1">
    <citation type="submission" date="2021-02" db="EMBL/GenBank/DDBJ databases">
        <authorList>
            <person name="Nowell W R."/>
        </authorList>
    </citation>
    <scope>NUCLEOTIDE SEQUENCE</scope>
</reference>
<feature type="region of interest" description="Disordered" evidence="1">
    <location>
        <begin position="1"/>
        <end position="25"/>
    </location>
</feature>
<comment type="caution">
    <text evidence="2">The sequence shown here is derived from an EMBL/GenBank/DDBJ whole genome shotgun (WGS) entry which is preliminary data.</text>
</comment>
<feature type="non-terminal residue" evidence="2">
    <location>
        <position position="45"/>
    </location>
</feature>
<protein>
    <submittedName>
        <fullName evidence="2">Uncharacterized protein</fullName>
    </submittedName>
</protein>
<evidence type="ECO:0000313" key="2">
    <source>
        <dbReference type="EMBL" id="CAF4837306.1"/>
    </source>
</evidence>
<evidence type="ECO:0000256" key="1">
    <source>
        <dbReference type="SAM" id="MobiDB-lite"/>
    </source>
</evidence>
<gene>
    <name evidence="2" type="ORF">SMN809_LOCUS48764</name>
</gene>
<accession>A0A8S3BL25</accession>
<evidence type="ECO:0000313" key="3">
    <source>
        <dbReference type="Proteomes" id="UP000676336"/>
    </source>
</evidence>
<dbReference type="AlphaFoldDB" id="A0A8S3BL25"/>
<proteinExistence type="predicted"/>
<dbReference type="EMBL" id="CAJOBI010157399">
    <property type="protein sequence ID" value="CAF4837306.1"/>
    <property type="molecule type" value="Genomic_DNA"/>
</dbReference>